<keyword evidence="6 9" id="KW-0342">GTP-binding</keyword>
<evidence type="ECO:0000256" key="3">
    <source>
        <dbReference type="ARBA" id="ARBA00022792"/>
    </source>
</evidence>
<dbReference type="Pfam" id="PF01926">
    <property type="entry name" value="MMR_HSR1"/>
    <property type="match status" value="1"/>
</dbReference>
<comment type="subcellular location">
    <subcellularLocation>
        <location evidence="1">Mitochondrion inner membrane</location>
        <topology evidence="1">Peripheral membrane protein</topology>
        <orientation evidence="1">Matrix side</orientation>
    </subcellularLocation>
</comment>
<dbReference type="WBParaSite" id="PSU_v2.g9347.t1">
    <property type="protein sequence ID" value="PSU_v2.g9347.t1"/>
    <property type="gene ID" value="PSU_v2.g9347"/>
</dbReference>
<feature type="binding site" evidence="9">
    <location>
        <begin position="166"/>
        <end position="171"/>
    </location>
    <ligand>
        <name>GTP</name>
        <dbReference type="ChEBI" id="CHEBI:37565"/>
    </ligand>
</feature>
<dbReference type="Proteomes" id="UP000887577">
    <property type="component" value="Unplaced"/>
</dbReference>
<dbReference type="FunFam" id="1.10.1580.10:FF:000004">
    <property type="entry name" value="Mitochondrial GTPase 1"/>
    <property type="match status" value="1"/>
</dbReference>
<evidence type="ECO:0000313" key="12">
    <source>
        <dbReference type="WBParaSite" id="PSU_v2.g9347.t1"/>
    </source>
</evidence>
<comment type="function">
    <text evidence="8">Plays a role in the regulation of the mitochondrial ribosome assembly and of translational activity. Displays mitochondrial GTPase activity.</text>
</comment>
<accession>A0A914ZBP1</accession>
<evidence type="ECO:0000256" key="8">
    <source>
        <dbReference type="ARBA" id="ARBA00045284"/>
    </source>
</evidence>
<dbReference type="PRINTS" id="PR00326">
    <property type="entry name" value="GTP1OBG"/>
</dbReference>
<sequence length="343" mass="40294">MPPLLRNIIRTFSSISSNSPIPQFRQSFELPTAFDHRQWFPMHMSVQMKKMEGKLRSVDLIIEVHDARVALTGRNPDFYQKLYAVRPHILVLNKRDLIDLKKYRKPVEEYYYSQGVKHVVWTNCKKKSPTALRELQERILDSLRSEHRFNRQVRTDYLVMVVGIPNVGKSSVINGLRGTNLGKTNEAVREGNRPGVTVRVQNKVKILDKPPIYILDTPGVLNPSTRNVEDTMKLAVCDLILESATEPDFVADYLLYWMNKHEDFSYLELLNLDCPPIDNIQKFYAEICKKHDLRKTLMMGDSYEERWDFERARKLFIELYRKNKLPDGFLDKDRLWEAIEKTF</sequence>
<evidence type="ECO:0000313" key="11">
    <source>
        <dbReference type="Proteomes" id="UP000887577"/>
    </source>
</evidence>
<dbReference type="FunFam" id="3.40.50.300:FF:000876">
    <property type="entry name" value="Mitochondrial GTPase 1"/>
    <property type="match status" value="1"/>
</dbReference>
<dbReference type="AlphaFoldDB" id="A0A914ZBP1"/>
<dbReference type="CDD" id="cd01856">
    <property type="entry name" value="YlqF"/>
    <property type="match status" value="1"/>
</dbReference>
<protein>
    <submittedName>
        <fullName evidence="12">CP-type G domain-containing protein</fullName>
    </submittedName>
</protein>
<dbReference type="SUPFAM" id="SSF52540">
    <property type="entry name" value="P-loop containing nucleoside triphosphate hydrolases"/>
    <property type="match status" value="1"/>
</dbReference>
<dbReference type="PROSITE" id="PS51721">
    <property type="entry name" value="G_CP"/>
    <property type="match status" value="1"/>
</dbReference>
<feature type="binding site" evidence="9">
    <location>
        <begin position="93"/>
        <end position="96"/>
    </location>
    <ligand>
        <name>GTP</name>
        <dbReference type="ChEBI" id="CHEBI:37565"/>
    </ligand>
</feature>
<dbReference type="PIRSF" id="PIRSF006230">
    <property type="entry name" value="MG442"/>
    <property type="match status" value="1"/>
</dbReference>
<reference evidence="12" key="1">
    <citation type="submission" date="2022-11" db="UniProtKB">
        <authorList>
            <consortium name="WormBaseParasite"/>
        </authorList>
    </citation>
    <scope>IDENTIFICATION</scope>
</reference>
<evidence type="ECO:0000256" key="4">
    <source>
        <dbReference type="ARBA" id="ARBA00022946"/>
    </source>
</evidence>
<keyword evidence="3" id="KW-0999">Mitochondrion inner membrane</keyword>
<keyword evidence="7" id="KW-0472">Membrane</keyword>
<dbReference type="InterPro" id="IPR030378">
    <property type="entry name" value="G_CP_dom"/>
</dbReference>
<keyword evidence="2 9" id="KW-0547">Nucleotide-binding</keyword>
<dbReference type="GO" id="GO:0032543">
    <property type="term" value="P:mitochondrial translation"/>
    <property type="evidence" value="ECO:0007669"/>
    <property type="project" value="TreeGrafter"/>
</dbReference>
<evidence type="ECO:0000256" key="5">
    <source>
        <dbReference type="ARBA" id="ARBA00023128"/>
    </source>
</evidence>
<dbReference type="PANTHER" id="PTHR45782">
    <property type="entry name" value="MITOCHONDRIAL RIBOSOME-ASSOCIATED GTPASE 1"/>
    <property type="match status" value="1"/>
</dbReference>
<keyword evidence="11" id="KW-1185">Reference proteome</keyword>
<dbReference type="GO" id="GO:0005525">
    <property type="term" value="F:GTP binding"/>
    <property type="evidence" value="ECO:0007669"/>
    <property type="project" value="UniProtKB-KW"/>
</dbReference>
<evidence type="ECO:0000256" key="6">
    <source>
        <dbReference type="ARBA" id="ARBA00023134"/>
    </source>
</evidence>
<evidence type="ECO:0000256" key="7">
    <source>
        <dbReference type="ARBA" id="ARBA00023136"/>
    </source>
</evidence>
<dbReference type="GO" id="GO:0003924">
    <property type="term" value="F:GTPase activity"/>
    <property type="evidence" value="ECO:0007669"/>
    <property type="project" value="TreeGrafter"/>
</dbReference>
<dbReference type="Gene3D" id="3.40.50.300">
    <property type="entry name" value="P-loop containing nucleotide triphosphate hydrolases"/>
    <property type="match status" value="1"/>
</dbReference>
<dbReference type="InterPro" id="IPR027417">
    <property type="entry name" value="P-loop_NTPase"/>
</dbReference>
<keyword evidence="5" id="KW-0496">Mitochondrion</keyword>
<feature type="binding site" evidence="9">
    <location>
        <position position="219"/>
    </location>
    <ligand>
        <name>GTP</name>
        <dbReference type="ChEBI" id="CHEBI:37565"/>
    </ligand>
</feature>
<evidence type="ECO:0000256" key="1">
    <source>
        <dbReference type="ARBA" id="ARBA00004443"/>
    </source>
</evidence>
<evidence type="ECO:0000259" key="10">
    <source>
        <dbReference type="PROSITE" id="PS51721"/>
    </source>
</evidence>
<evidence type="ECO:0000256" key="2">
    <source>
        <dbReference type="ARBA" id="ARBA00022741"/>
    </source>
</evidence>
<dbReference type="Gene3D" id="1.10.1580.10">
    <property type="match status" value="1"/>
</dbReference>
<feature type="domain" description="CP-type G" evidence="10">
    <location>
        <begin position="44"/>
        <end position="223"/>
    </location>
</feature>
<organism evidence="11 12">
    <name type="scientific">Panagrolaimus superbus</name>
    <dbReference type="NCBI Taxonomy" id="310955"/>
    <lineage>
        <taxon>Eukaryota</taxon>
        <taxon>Metazoa</taxon>
        <taxon>Ecdysozoa</taxon>
        <taxon>Nematoda</taxon>
        <taxon>Chromadorea</taxon>
        <taxon>Rhabditida</taxon>
        <taxon>Tylenchina</taxon>
        <taxon>Panagrolaimomorpha</taxon>
        <taxon>Panagrolaimoidea</taxon>
        <taxon>Panagrolaimidae</taxon>
        <taxon>Panagrolaimus</taxon>
    </lineage>
</organism>
<dbReference type="InterPro" id="IPR006073">
    <property type="entry name" value="GTP-bd"/>
</dbReference>
<evidence type="ECO:0000256" key="9">
    <source>
        <dbReference type="PIRSR" id="PIRSR006230-1"/>
    </source>
</evidence>
<name>A0A914ZBP1_9BILA</name>
<dbReference type="PANTHER" id="PTHR45782:SF4">
    <property type="entry name" value="MITOCHONDRIAL RIBOSOME-ASSOCIATED GTPASE 1"/>
    <property type="match status" value="1"/>
</dbReference>
<dbReference type="InterPro" id="IPR023179">
    <property type="entry name" value="GTP-bd_ortho_bundle_sf"/>
</dbReference>
<dbReference type="InterPro" id="IPR016478">
    <property type="entry name" value="GTPase_MTG1"/>
</dbReference>
<dbReference type="GO" id="GO:0005743">
    <property type="term" value="C:mitochondrial inner membrane"/>
    <property type="evidence" value="ECO:0007669"/>
    <property type="project" value="UniProtKB-SubCell"/>
</dbReference>
<keyword evidence="4" id="KW-0809">Transit peptide</keyword>
<proteinExistence type="predicted"/>